<keyword evidence="5" id="KW-1185">Reference proteome</keyword>
<evidence type="ECO:0000256" key="2">
    <source>
        <dbReference type="SAM" id="MobiDB-lite"/>
    </source>
</evidence>
<feature type="region of interest" description="Disordered" evidence="2">
    <location>
        <begin position="116"/>
        <end position="135"/>
    </location>
</feature>
<accession>A0A495Y268</accession>
<sequence>MPQYLISFNDEWVPAQTDDQLVDKGAASRAVVAEMQQAGVLLFTHGGLDATTALCSVTLRDGEPLFTDGPYVETKEHLGGFCAIEVDDDETARHWAGRLAAVLDWPQEVHRFEGRGMSSVPGVPGVSGHGRGAGE</sequence>
<feature type="domain" description="YCII-related" evidence="3">
    <location>
        <begin position="24"/>
        <end position="99"/>
    </location>
</feature>
<dbReference type="PANTHER" id="PTHR35174">
    <property type="entry name" value="BLL7171 PROTEIN-RELATED"/>
    <property type="match status" value="1"/>
</dbReference>
<gene>
    <name evidence="4" type="ORF">DFJ68_1535</name>
</gene>
<dbReference type="PANTHER" id="PTHR35174:SF3">
    <property type="entry name" value="BLL7171 PROTEIN"/>
    <property type="match status" value="1"/>
</dbReference>
<dbReference type="AlphaFoldDB" id="A0A495Y268"/>
<comment type="caution">
    <text evidence="4">The sequence shown here is derived from an EMBL/GenBank/DDBJ whole genome shotgun (WGS) entry which is preliminary data.</text>
</comment>
<evidence type="ECO:0000313" key="4">
    <source>
        <dbReference type="EMBL" id="RKT78098.1"/>
    </source>
</evidence>
<feature type="compositionally biased region" description="Gly residues" evidence="2">
    <location>
        <begin position="125"/>
        <end position="135"/>
    </location>
</feature>
<dbReference type="OrthoDB" id="3212458at2"/>
<dbReference type="Pfam" id="PF03795">
    <property type="entry name" value="YCII"/>
    <property type="match status" value="1"/>
</dbReference>
<dbReference type="EMBL" id="RBXT01000001">
    <property type="protein sequence ID" value="RKT78098.1"/>
    <property type="molecule type" value="Genomic_DNA"/>
</dbReference>
<dbReference type="Proteomes" id="UP000278440">
    <property type="component" value="Unassembled WGS sequence"/>
</dbReference>
<dbReference type="RefSeq" id="WP_121032241.1">
    <property type="nucleotide sequence ID" value="NZ_RBXT01000001.1"/>
</dbReference>
<protein>
    <submittedName>
        <fullName evidence="4">YCII-related domain-containing protein</fullName>
    </submittedName>
</protein>
<dbReference type="InterPro" id="IPR011008">
    <property type="entry name" value="Dimeric_a/b-barrel"/>
</dbReference>
<dbReference type="InterPro" id="IPR005545">
    <property type="entry name" value="YCII"/>
</dbReference>
<name>A0A495Y268_9MICO</name>
<dbReference type="Gene3D" id="3.30.70.1060">
    <property type="entry name" value="Dimeric alpha+beta barrel"/>
    <property type="match status" value="1"/>
</dbReference>
<reference evidence="4 5" key="1">
    <citation type="submission" date="2018-10" db="EMBL/GenBank/DDBJ databases">
        <title>Sequencing the genomes of 1000 actinobacteria strains.</title>
        <authorList>
            <person name="Klenk H.-P."/>
        </authorList>
    </citation>
    <scope>NUCLEOTIDE SEQUENCE [LARGE SCALE GENOMIC DNA]</scope>
    <source>
        <strain evidence="4 5">DSM 44267</strain>
    </source>
</reference>
<evidence type="ECO:0000259" key="3">
    <source>
        <dbReference type="Pfam" id="PF03795"/>
    </source>
</evidence>
<evidence type="ECO:0000256" key="1">
    <source>
        <dbReference type="ARBA" id="ARBA00007689"/>
    </source>
</evidence>
<comment type="similarity">
    <text evidence="1">Belongs to the YciI family.</text>
</comment>
<organism evidence="4 5">
    <name type="scientific">Terracoccus luteus</name>
    <dbReference type="NCBI Taxonomy" id="53356"/>
    <lineage>
        <taxon>Bacteria</taxon>
        <taxon>Bacillati</taxon>
        <taxon>Actinomycetota</taxon>
        <taxon>Actinomycetes</taxon>
        <taxon>Micrococcales</taxon>
        <taxon>Intrasporangiaceae</taxon>
        <taxon>Terracoccus</taxon>
    </lineage>
</organism>
<proteinExistence type="inferred from homology"/>
<evidence type="ECO:0000313" key="5">
    <source>
        <dbReference type="Proteomes" id="UP000278440"/>
    </source>
</evidence>
<dbReference type="SUPFAM" id="SSF54909">
    <property type="entry name" value="Dimeric alpha+beta barrel"/>
    <property type="match status" value="1"/>
</dbReference>